<proteinExistence type="predicted"/>
<dbReference type="RefSeq" id="XP_003029978.1">
    <property type="nucleotide sequence ID" value="XM_003029932.1"/>
</dbReference>
<keyword evidence="1" id="KW-0732">Signal</keyword>
<dbReference type="EMBL" id="GL377308">
    <property type="protein sequence ID" value="EFI95075.1"/>
    <property type="molecule type" value="Genomic_DNA"/>
</dbReference>
<reference evidence="3 4" key="1">
    <citation type="journal article" date="2010" name="Nat. Biotechnol.">
        <title>Genome sequence of the model mushroom Schizophyllum commune.</title>
        <authorList>
            <person name="Ohm R.A."/>
            <person name="de Jong J.F."/>
            <person name="Lugones L.G."/>
            <person name="Aerts A."/>
            <person name="Kothe E."/>
            <person name="Stajich J.E."/>
            <person name="de Vries R.P."/>
            <person name="Record E."/>
            <person name="Levasseur A."/>
            <person name="Baker S.E."/>
            <person name="Bartholomew K.A."/>
            <person name="Coutinho P.M."/>
            <person name="Erdmann S."/>
            <person name="Fowler T.J."/>
            <person name="Gathman A.C."/>
            <person name="Lombard V."/>
            <person name="Henrissat B."/>
            <person name="Knabe N."/>
            <person name="Kuees U."/>
            <person name="Lilly W.W."/>
            <person name="Lindquist E."/>
            <person name="Lucas S."/>
            <person name="Magnuson J.K."/>
            <person name="Piumi F."/>
            <person name="Raudaskoski M."/>
            <person name="Salamov A."/>
            <person name="Schmutz J."/>
            <person name="Schwarze F.W.M.R."/>
            <person name="vanKuyk P.A."/>
            <person name="Horton J.S."/>
            <person name="Grigoriev I.V."/>
            <person name="Woesten H.A.B."/>
        </authorList>
    </citation>
    <scope>NUCLEOTIDE SEQUENCE [LARGE SCALE GENOMIC DNA]</scope>
    <source>
        <strain evidence="4">H4-8 / FGSC 9210</strain>
    </source>
</reference>
<accession>D8Q8J4</accession>
<dbReference type="Gene3D" id="2.60.120.200">
    <property type="match status" value="1"/>
</dbReference>
<dbReference type="Proteomes" id="UP000007431">
    <property type="component" value="Unassembled WGS sequence"/>
</dbReference>
<dbReference type="OrthoDB" id="192832at2759"/>
<dbReference type="VEuPathDB" id="FungiDB:SCHCODRAFT_02584405"/>
<dbReference type="OMA" id="HFNAHQF"/>
<dbReference type="AlphaFoldDB" id="D8Q8J4"/>
<dbReference type="InParanoid" id="D8Q8J4"/>
<dbReference type="InterPro" id="IPR000757">
    <property type="entry name" value="Beta-glucanase-like"/>
</dbReference>
<feature type="signal peptide" evidence="1">
    <location>
        <begin position="1"/>
        <end position="17"/>
    </location>
</feature>
<organism evidence="4">
    <name type="scientific">Schizophyllum commune (strain H4-8 / FGSC 9210)</name>
    <name type="common">Split gill fungus</name>
    <dbReference type="NCBI Taxonomy" id="578458"/>
    <lineage>
        <taxon>Eukaryota</taxon>
        <taxon>Fungi</taxon>
        <taxon>Dikarya</taxon>
        <taxon>Basidiomycota</taxon>
        <taxon>Agaricomycotina</taxon>
        <taxon>Agaricomycetes</taxon>
        <taxon>Agaricomycetidae</taxon>
        <taxon>Agaricales</taxon>
        <taxon>Schizophyllaceae</taxon>
        <taxon>Schizophyllum</taxon>
    </lineage>
</organism>
<feature type="chain" id="PRO_5003120701" evidence="1">
    <location>
        <begin position="18"/>
        <end position="325"/>
    </location>
</feature>
<dbReference type="CDD" id="cd02181">
    <property type="entry name" value="GH16_fungal_Lam16A_glucanase"/>
    <property type="match status" value="1"/>
</dbReference>
<evidence type="ECO:0000313" key="3">
    <source>
        <dbReference type="EMBL" id="EFI95075.1"/>
    </source>
</evidence>
<dbReference type="KEGG" id="scm:SCHCO_02584405"/>
<dbReference type="InterPro" id="IPR013320">
    <property type="entry name" value="ConA-like_dom_sf"/>
</dbReference>
<keyword evidence="4" id="KW-1185">Reference proteome</keyword>
<dbReference type="eggNOG" id="ENOG502QUM3">
    <property type="taxonomic scope" value="Eukaryota"/>
</dbReference>
<dbReference type="SUPFAM" id="SSF49899">
    <property type="entry name" value="Concanavalin A-like lectins/glucanases"/>
    <property type="match status" value="1"/>
</dbReference>
<protein>
    <submittedName>
        <fullName evidence="3">Glycoside hydrolase family 16 protein</fullName>
    </submittedName>
</protein>
<sequence length="325" mass="35405">MRLAALVSLLFAASALAQQVQYSLTDAFSGTQFFDAFVWETFNDPTHGRVNYVDISTAIKSNLSYASGSKFIMRADSTSIVPSYARGRDSVRITSKTAYTEGLYILDLSHMPTGCATWPAWWTFSRNGPWPSGGEIDIIEGVNQNTANLASLHTTPNCSMPPIRQQTGATVSTDCDTNVNYNQGCGTSFTKANSYGPGFNAQGGGHYVLLRTKDEISVWFWARSDPLTPPEVLLSSQSTRMPSPSITWGPPDANFPLSSNGGNCDYEAHFDPHHIIFDLTLCGDWAGTAFATSGCGPSTCEDFVNNNPASFAEAYWEINSLRIYT</sequence>
<dbReference type="InterPro" id="IPR050546">
    <property type="entry name" value="Glycosyl_Hydrlase_16"/>
</dbReference>
<dbReference type="GO" id="GO:0009251">
    <property type="term" value="P:glucan catabolic process"/>
    <property type="evidence" value="ECO:0007669"/>
    <property type="project" value="TreeGrafter"/>
</dbReference>
<feature type="domain" description="GH16" evidence="2">
    <location>
        <begin position="22"/>
        <end position="294"/>
    </location>
</feature>
<dbReference type="PROSITE" id="PS51762">
    <property type="entry name" value="GH16_2"/>
    <property type="match status" value="1"/>
</dbReference>
<dbReference type="Pfam" id="PF26113">
    <property type="entry name" value="GH16_XgeA"/>
    <property type="match status" value="1"/>
</dbReference>
<dbReference type="GO" id="GO:0004553">
    <property type="term" value="F:hydrolase activity, hydrolyzing O-glycosyl compounds"/>
    <property type="evidence" value="ECO:0007669"/>
    <property type="project" value="InterPro"/>
</dbReference>
<name>D8Q8J4_SCHCM</name>
<dbReference type="HOGENOM" id="CLU_016972_1_1_1"/>
<dbReference type="PANTHER" id="PTHR10963">
    <property type="entry name" value="GLYCOSYL HYDROLASE-RELATED"/>
    <property type="match status" value="1"/>
</dbReference>
<evidence type="ECO:0000259" key="2">
    <source>
        <dbReference type="PROSITE" id="PS51762"/>
    </source>
</evidence>
<dbReference type="PANTHER" id="PTHR10963:SF24">
    <property type="entry name" value="GLYCOSIDASE C21B10.07-RELATED"/>
    <property type="match status" value="1"/>
</dbReference>
<keyword evidence="3" id="KW-0378">Hydrolase</keyword>
<evidence type="ECO:0000256" key="1">
    <source>
        <dbReference type="SAM" id="SignalP"/>
    </source>
</evidence>
<dbReference type="GeneID" id="9587878"/>
<gene>
    <name evidence="3" type="ORF">SCHCODRAFT_57462</name>
</gene>
<dbReference type="STRING" id="578458.D8Q8J4"/>
<evidence type="ECO:0000313" key="4">
    <source>
        <dbReference type="Proteomes" id="UP000007431"/>
    </source>
</evidence>